<evidence type="ECO:0000256" key="7">
    <source>
        <dbReference type="ARBA" id="ARBA00022840"/>
    </source>
</evidence>
<dbReference type="GO" id="GO:0008353">
    <property type="term" value="F:RNA polymerase II CTD heptapeptide repeat kinase activity"/>
    <property type="evidence" value="ECO:0007669"/>
    <property type="project" value="TreeGrafter"/>
</dbReference>
<keyword evidence="4" id="KW-0808">Transferase</keyword>
<dbReference type="Gene3D" id="3.30.200.20">
    <property type="entry name" value="Phosphorylase Kinase, domain 1"/>
    <property type="match status" value="1"/>
</dbReference>
<evidence type="ECO:0000259" key="9">
    <source>
        <dbReference type="PROSITE" id="PS50011"/>
    </source>
</evidence>
<evidence type="ECO:0000256" key="8">
    <source>
        <dbReference type="ARBA" id="ARBA00023242"/>
    </source>
</evidence>
<organism evidence="10 11">
    <name type="scientific">Potamilus streckersoni</name>
    <dbReference type="NCBI Taxonomy" id="2493646"/>
    <lineage>
        <taxon>Eukaryota</taxon>
        <taxon>Metazoa</taxon>
        <taxon>Spiralia</taxon>
        <taxon>Lophotrochozoa</taxon>
        <taxon>Mollusca</taxon>
        <taxon>Bivalvia</taxon>
        <taxon>Autobranchia</taxon>
        <taxon>Heteroconchia</taxon>
        <taxon>Palaeoheterodonta</taxon>
        <taxon>Unionida</taxon>
        <taxon>Unionoidea</taxon>
        <taxon>Unionidae</taxon>
        <taxon>Ambleminae</taxon>
        <taxon>Lampsilini</taxon>
        <taxon>Potamilus</taxon>
    </lineage>
</organism>
<comment type="subcellular location">
    <subcellularLocation>
        <location evidence="1">Nucleus</location>
    </subcellularLocation>
</comment>
<dbReference type="InterPro" id="IPR000719">
    <property type="entry name" value="Prot_kinase_dom"/>
</dbReference>
<proteinExistence type="inferred from homology"/>
<accession>A0AAE0SUC7</accession>
<keyword evidence="11" id="KW-1185">Reference proteome</keyword>
<evidence type="ECO:0000313" key="11">
    <source>
        <dbReference type="Proteomes" id="UP001195483"/>
    </source>
</evidence>
<dbReference type="Proteomes" id="UP001195483">
    <property type="component" value="Unassembled WGS sequence"/>
</dbReference>
<dbReference type="Pfam" id="PF00069">
    <property type="entry name" value="Pkinase"/>
    <property type="match status" value="1"/>
</dbReference>
<dbReference type="PROSITE" id="PS50011">
    <property type="entry name" value="PROTEIN_KINASE_DOM"/>
    <property type="match status" value="1"/>
</dbReference>
<dbReference type="GO" id="GO:0005524">
    <property type="term" value="F:ATP binding"/>
    <property type="evidence" value="ECO:0007669"/>
    <property type="project" value="UniProtKB-KW"/>
</dbReference>
<reference evidence="10" key="3">
    <citation type="submission" date="2023-05" db="EMBL/GenBank/DDBJ databases">
        <authorList>
            <person name="Smith C.H."/>
        </authorList>
    </citation>
    <scope>NUCLEOTIDE SEQUENCE</scope>
    <source>
        <strain evidence="10">CHS0354</strain>
        <tissue evidence="10">Mantle</tissue>
    </source>
</reference>
<dbReference type="InterPro" id="IPR050108">
    <property type="entry name" value="CDK"/>
</dbReference>
<dbReference type="PANTHER" id="PTHR24056:SF233">
    <property type="entry name" value="CYCLIN-DEPENDENT KINASE 9"/>
    <property type="match status" value="1"/>
</dbReference>
<dbReference type="InterPro" id="IPR008271">
    <property type="entry name" value="Ser/Thr_kinase_AS"/>
</dbReference>
<dbReference type="Gene3D" id="1.10.510.10">
    <property type="entry name" value="Transferase(Phosphotransferase) domain 1"/>
    <property type="match status" value="1"/>
</dbReference>
<keyword evidence="7" id="KW-0067">ATP-binding</keyword>
<keyword evidence="5" id="KW-0547">Nucleotide-binding</keyword>
<dbReference type="InterPro" id="IPR011009">
    <property type="entry name" value="Kinase-like_dom_sf"/>
</dbReference>
<feature type="domain" description="Protein kinase" evidence="9">
    <location>
        <begin position="8"/>
        <end position="324"/>
    </location>
</feature>
<evidence type="ECO:0000256" key="4">
    <source>
        <dbReference type="ARBA" id="ARBA00022679"/>
    </source>
</evidence>
<dbReference type="EMBL" id="JAEAOA010001370">
    <property type="protein sequence ID" value="KAK3598266.1"/>
    <property type="molecule type" value="Genomic_DNA"/>
</dbReference>
<dbReference type="GO" id="GO:0004693">
    <property type="term" value="F:cyclin-dependent protein serine/threonine kinase activity"/>
    <property type="evidence" value="ECO:0007669"/>
    <property type="project" value="TreeGrafter"/>
</dbReference>
<evidence type="ECO:0000313" key="10">
    <source>
        <dbReference type="EMBL" id="KAK3598266.1"/>
    </source>
</evidence>
<dbReference type="SUPFAM" id="SSF56112">
    <property type="entry name" value="Protein kinase-like (PK-like)"/>
    <property type="match status" value="1"/>
</dbReference>
<dbReference type="GO" id="GO:0005634">
    <property type="term" value="C:nucleus"/>
    <property type="evidence" value="ECO:0007669"/>
    <property type="project" value="UniProtKB-SubCell"/>
</dbReference>
<evidence type="ECO:0000256" key="6">
    <source>
        <dbReference type="ARBA" id="ARBA00022777"/>
    </source>
</evidence>
<dbReference type="PROSITE" id="PS00108">
    <property type="entry name" value="PROTEIN_KINASE_ST"/>
    <property type="match status" value="1"/>
</dbReference>
<sequence>MLSYFEHFKIQDSNSLRGHGAIEKGLVINAAIDFASYQMYNLLCRQSDMTVDMHGIYQRNAFVYFQLPISAFREIEILQSLKHENVVNLIETCGKKGTPYNRYNSKFYIVLEYCEHDLAGLLGNANVKFSLGEIRNVMQQLLNGLYFIHSNKIMHRDLKPQNILITKYGVLKIADFGLAREFSVPSGDGQPKQYTNCVVTLWYRPPELLLGETKYSTAIDMWGVGCIMAEMWTRSPIMQGSTEQHQLYLISQLCGSITPDVWPGVDQLELYRSLGLPLGRKRKVKERLKAQVKDELALDLLDKLLSLDPSKRIDSETALNHDIFWTDPMPTDLYPMLSRYRRRSTNQPDNPN</sequence>
<name>A0AAE0SUC7_9BIVA</name>
<comment type="caution">
    <text evidence="10">The sequence shown here is derived from an EMBL/GenBank/DDBJ whole genome shotgun (WGS) entry which is preliminary data.</text>
</comment>
<keyword evidence="6" id="KW-0418">Kinase</keyword>
<reference evidence="10" key="1">
    <citation type="journal article" date="2021" name="Genome Biol. Evol.">
        <title>A High-Quality Reference Genome for a Parasitic Bivalve with Doubly Uniparental Inheritance (Bivalvia: Unionida).</title>
        <authorList>
            <person name="Smith C.H."/>
        </authorList>
    </citation>
    <scope>NUCLEOTIDE SEQUENCE</scope>
    <source>
        <strain evidence="10">CHS0354</strain>
    </source>
</reference>
<gene>
    <name evidence="10" type="ORF">CHS0354_022583</name>
</gene>
<comment type="similarity">
    <text evidence="2">Belongs to the protein kinase superfamily. CMGC Ser/Thr protein kinase family. CDC2/CDKX subfamily.</text>
</comment>
<dbReference type="AlphaFoldDB" id="A0AAE0SUC7"/>
<dbReference type="SMART" id="SM00220">
    <property type="entry name" value="S_TKc"/>
    <property type="match status" value="1"/>
</dbReference>
<keyword evidence="8" id="KW-0539">Nucleus</keyword>
<protein>
    <recommendedName>
        <fullName evidence="9">Protein kinase domain-containing protein</fullName>
    </recommendedName>
</protein>
<dbReference type="PANTHER" id="PTHR24056">
    <property type="entry name" value="CELL DIVISION PROTEIN KINASE"/>
    <property type="match status" value="1"/>
</dbReference>
<evidence type="ECO:0000256" key="2">
    <source>
        <dbReference type="ARBA" id="ARBA00006485"/>
    </source>
</evidence>
<dbReference type="FunFam" id="1.10.510.10:FF:000203">
    <property type="entry name" value="Cyclin-dependent kinase 9"/>
    <property type="match status" value="1"/>
</dbReference>
<evidence type="ECO:0000256" key="5">
    <source>
        <dbReference type="ARBA" id="ARBA00022741"/>
    </source>
</evidence>
<reference evidence="10" key="2">
    <citation type="journal article" date="2021" name="Genome Biol. Evol.">
        <title>Developing a high-quality reference genome for a parasitic bivalve with doubly uniparental inheritance (Bivalvia: Unionida).</title>
        <authorList>
            <person name="Smith C.H."/>
        </authorList>
    </citation>
    <scope>NUCLEOTIDE SEQUENCE</scope>
    <source>
        <strain evidence="10">CHS0354</strain>
        <tissue evidence="10">Mantle</tissue>
    </source>
</reference>
<evidence type="ECO:0000256" key="3">
    <source>
        <dbReference type="ARBA" id="ARBA00022527"/>
    </source>
</evidence>
<keyword evidence="3" id="KW-0723">Serine/threonine-protein kinase</keyword>
<evidence type="ECO:0000256" key="1">
    <source>
        <dbReference type="ARBA" id="ARBA00004123"/>
    </source>
</evidence>